<feature type="signal peptide" evidence="2">
    <location>
        <begin position="1"/>
        <end position="25"/>
    </location>
</feature>
<gene>
    <name evidence="3" type="ORF">LITE_LOCUS7421</name>
</gene>
<feature type="region of interest" description="Disordered" evidence="1">
    <location>
        <begin position="50"/>
        <end position="70"/>
    </location>
</feature>
<keyword evidence="4" id="KW-1185">Reference proteome</keyword>
<feature type="non-terminal residue" evidence="3">
    <location>
        <position position="1"/>
    </location>
</feature>
<protein>
    <submittedName>
        <fullName evidence="3">Uncharacterized protein</fullName>
    </submittedName>
</protein>
<feature type="compositionally biased region" description="Polar residues" evidence="1">
    <location>
        <begin position="60"/>
        <end position="70"/>
    </location>
</feature>
<dbReference type="AlphaFoldDB" id="A0AAV0I7D9"/>
<accession>A0AAV0I7D9</accession>
<reference evidence="3" key="1">
    <citation type="submission" date="2022-08" db="EMBL/GenBank/DDBJ databases">
        <authorList>
            <person name="Gutierrez-Valencia J."/>
        </authorList>
    </citation>
    <scope>NUCLEOTIDE SEQUENCE</scope>
</reference>
<sequence length="70" mass="7675">LFSLYLSPLFLSSSLLVLPFLPCQSKSSSPGVTVAEYSPYNSLACRLRDPKDGDDWKGYSTPSTRVSDGR</sequence>
<evidence type="ECO:0000256" key="2">
    <source>
        <dbReference type="SAM" id="SignalP"/>
    </source>
</evidence>
<dbReference type="Proteomes" id="UP001154282">
    <property type="component" value="Unassembled WGS sequence"/>
</dbReference>
<evidence type="ECO:0000256" key="1">
    <source>
        <dbReference type="SAM" id="MobiDB-lite"/>
    </source>
</evidence>
<dbReference type="EMBL" id="CAMGYJ010000003">
    <property type="protein sequence ID" value="CAI0392135.1"/>
    <property type="molecule type" value="Genomic_DNA"/>
</dbReference>
<evidence type="ECO:0000313" key="4">
    <source>
        <dbReference type="Proteomes" id="UP001154282"/>
    </source>
</evidence>
<name>A0AAV0I7D9_9ROSI</name>
<proteinExistence type="predicted"/>
<keyword evidence="2" id="KW-0732">Signal</keyword>
<feature type="chain" id="PRO_5043538568" evidence="2">
    <location>
        <begin position="26"/>
        <end position="70"/>
    </location>
</feature>
<organism evidence="3 4">
    <name type="scientific">Linum tenue</name>
    <dbReference type="NCBI Taxonomy" id="586396"/>
    <lineage>
        <taxon>Eukaryota</taxon>
        <taxon>Viridiplantae</taxon>
        <taxon>Streptophyta</taxon>
        <taxon>Embryophyta</taxon>
        <taxon>Tracheophyta</taxon>
        <taxon>Spermatophyta</taxon>
        <taxon>Magnoliopsida</taxon>
        <taxon>eudicotyledons</taxon>
        <taxon>Gunneridae</taxon>
        <taxon>Pentapetalae</taxon>
        <taxon>rosids</taxon>
        <taxon>fabids</taxon>
        <taxon>Malpighiales</taxon>
        <taxon>Linaceae</taxon>
        <taxon>Linum</taxon>
    </lineage>
</organism>
<comment type="caution">
    <text evidence="3">The sequence shown here is derived from an EMBL/GenBank/DDBJ whole genome shotgun (WGS) entry which is preliminary data.</text>
</comment>
<evidence type="ECO:0000313" key="3">
    <source>
        <dbReference type="EMBL" id="CAI0392135.1"/>
    </source>
</evidence>